<proteinExistence type="inferred from homology"/>
<evidence type="ECO:0000313" key="8">
    <source>
        <dbReference type="Proteomes" id="UP000223968"/>
    </source>
</evidence>
<organism evidence="7 8">
    <name type="scientific">Helicocarpus griseus UAMH5409</name>
    <dbReference type="NCBI Taxonomy" id="1447875"/>
    <lineage>
        <taxon>Eukaryota</taxon>
        <taxon>Fungi</taxon>
        <taxon>Dikarya</taxon>
        <taxon>Ascomycota</taxon>
        <taxon>Pezizomycotina</taxon>
        <taxon>Eurotiomycetes</taxon>
        <taxon>Eurotiomycetidae</taxon>
        <taxon>Onygenales</taxon>
        <taxon>Ajellomycetaceae</taxon>
        <taxon>Helicocarpus</taxon>
    </lineage>
</organism>
<evidence type="ECO:0000313" key="7">
    <source>
        <dbReference type="EMBL" id="PGH10852.1"/>
    </source>
</evidence>
<protein>
    <recommendedName>
        <fullName evidence="9">Gamma interferon inducible lysosomal thiol reductase</fullName>
    </recommendedName>
</protein>
<keyword evidence="8" id="KW-1185">Reference proteome</keyword>
<name>A0A2B7XQC7_9EURO</name>
<comment type="subcellular location">
    <subcellularLocation>
        <location evidence="1">Secreted</location>
    </subcellularLocation>
</comment>
<dbReference type="EMBL" id="PDNB01000081">
    <property type="protein sequence ID" value="PGH10852.1"/>
    <property type="molecule type" value="Genomic_DNA"/>
</dbReference>
<dbReference type="PANTHER" id="PTHR13234:SF8">
    <property type="entry name" value="GAMMA-INTERFERON-INDUCIBLE LYSOSOMAL THIOL REDUCTASE"/>
    <property type="match status" value="1"/>
</dbReference>
<evidence type="ECO:0000256" key="6">
    <source>
        <dbReference type="SAM" id="Phobius"/>
    </source>
</evidence>
<keyword evidence="6" id="KW-0472">Membrane</keyword>
<dbReference type="OrthoDB" id="958254at2759"/>
<evidence type="ECO:0008006" key="9">
    <source>
        <dbReference type="Google" id="ProtNLM"/>
    </source>
</evidence>
<evidence type="ECO:0000256" key="5">
    <source>
        <dbReference type="ARBA" id="ARBA00023180"/>
    </source>
</evidence>
<keyword evidence="3" id="KW-0964">Secreted</keyword>
<accession>A0A2B7XQC7</accession>
<evidence type="ECO:0000256" key="1">
    <source>
        <dbReference type="ARBA" id="ARBA00004613"/>
    </source>
</evidence>
<evidence type="ECO:0000256" key="3">
    <source>
        <dbReference type="ARBA" id="ARBA00022525"/>
    </source>
</evidence>
<dbReference type="STRING" id="1447875.A0A2B7XQC7"/>
<dbReference type="Pfam" id="PF03227">
    <property type="entry name" value="GILT"/>
    <property type="match status" value="1"/>
</dbReference>
<dbReference type="AlphaFoldDB" id="A0A2B7XQC7"/>
<comment type="similarity">
    <text evidence="2">Belongs to the GILT family.</text>
</comment>
<keyword evidence="6" id="KW-0812">Transmembrane</keyword>
<evidence type="ECO:0000256" key="4">
    <source>
        <dbReference type="ARBA" id="ARBA00022729"/>
    </source>
</evidence>
<dbReference type="GO" id="GO:0016671">
    <property type="term" value="F:oxidoreductase activity, acting on a sulfur group of donors, disulfide as acceptor"/>
    <property type="evidence" value="ECO:0007669"/>
    <property type="project" value="InterPro"/>
</dbReference>
<sequence>MEKQQMTGELGAPYHPRRDRNVLRLVRRSFLAICLCLLIFAVVHKPHLPYSPLYDLRQGKTSAPCCGGNDDSAIPLMGNNDNNAPAATADSNRVPLEAHIMSKCPDAQYCLERLIVPSMVQVHEKVDFRLSFIGSASNDSSAVSCMHGPGECVGDMILLCAANLPYSPDSKTYPKTPTVRSLGFANCLISSYEKIPQRELVEDCALEHGIDFKALNACASRQLDENDDEHAGVEDPNKLSGLALLRKDFHRTARLGIKTSCTVRVDEKIWCVRDGGEWTDCEKDGGNVTVLSNEIERLYKSKN</sequence>
<gene>
    <name evidence="7" type="ORF">AJ79_05212</name>
</gene>
<keyword evidence="5" id="KW-0325">Glycoprotein</keyword>
<dbReference type="GO" id="GO:0005576">
    <property type="term" value="C:extracellular region"/>
    <property type="evidence" value="ECO:0007669"/>
    <property type="project" value="UniProtKB-SubCell"/>
</dbReference>
<dbReference type="PANTHER" id="PTHR13234">
    <property type="entry name" value="GAMMA-INTERFERON INDUCIBLE LYSOSOMAL THIOL REDUCTASE GILT"/>
    <property type="match status" value="1"/>
</dbReference>
<keyword evidence="4" id="KW-0732">Signal</keyword>
<dbReference type="InterPro" id="IPR004911">
    <property type="entry name" value="Interferon-induced_GILT"/>
</dbReference>
<reference evidence="7 8" key="1">
    <citation type="submission" date="2017-10" db="EMBL/GenBank/DDBJ databases">
        <title>Comparative genomics in systemic dimorphic fungi from Ajellomycetaceae.</title>
        <authorList>
            <person name="Munoz J.F."/>
            <person name="Mcewen J.G."/>
            <person name="Clay O.K."/>
            <person name="Cuomo C.A."/>
        </authorList>
    </citation>
    <scope>NUCLEOTIDE SEQUENCE [LARGE SCALE GENOMIC DNA]</scope>
    <source>
        <strain evidence="7 8">UAMH5409</strain>
    </source>
</reference>
<dbReference type="Proteomes" id="UP000223968">
    <property type="component" value="Unassembled WGS sequence"/>
</dbReference>
<feature type="transmembrane region" description="Helical" evidence="6">
    <location>
        <begin position="25"/>
        <end position="43"/>
    </location>
</feature>
<comment type="caution">
    <text evidence="7">The sequence shown here is derived from an EMBL/GenBank/DDBJ whole genome shotgun (WGS) entry which is preliminary data.</text>
</comment>
<keyword evidence="6" id="KW-1133">Transmembrane helix</keyword>
<evidence type="ECO:0000256" key="2">
    <source>
        <dbReference type="ARBA" id="ARBA00005679"/>
    </source>
</evidence>